<dbReference type="RefSeq" id="WP_076179860.1">
    <property type="nucleotide sequence ID" value="NZ_MKQP01000081.1"/>
</dbReference>
<name>A0A1R0WTV6_9BACL</name>
<reference evidence="1 2" key="1">
    <citation type="submission" date="2016-10" db="EMBL/GenBank/DDBJ databases">
        <title>Paenibacillus species isolates.</title>
        <authorList>
            <person name="Beno S.M."/>
        </authorList>
    </citation>
    <scope>NUCLEOTIDE SEQUENCE [LARGE SCALE GENOMIC DNA]</scope>
    <source>
        <strain evidence="1 2">FSL H7-0604</strain>
    </source>
</reference>
<comment type="caution">
    <text evidence="1">The sequence shown here is derived from an EMBL/GenBank/DDBJ whole genome shotgun (WGS) entry which is preliminary data.</text>
</comment>
<sequence>MKVRALLECTIDTANPAPELAATISAVLAALPNAESRLSVLQTLDDEIGRALADYEVANVHEPEEAA</sequence>
<dbReference type="EMBL" id="MKQP01000081">
    <property type="protein sequence ID" value="OMD21164.1"/>
    <property type="molecule type" value="Genomic_DNA"/>
</dbReference>
<evidence type="ECO:0000313" key="1">
    <source>
        <dbReference type="EMBL" id="OMD21164.1"/>
    </source>
</evidence>
<protein>
    <submittedName>
        <fullName evidence="1">Uncharacterized protein</fullName>
    </submittedName>
</protein>
<proteinExistence type="predicted"/>
<organism evidence="1 2">
    <name type="scientific">Paenibacillus odorifer</name>
    <dbReference type="NCBI Taxonomy" id="189426"/>
    <lineage>
        <taxon>Bacteria</taxon>
        <taxon>Bacillati</taxon>
        <taxon>Bacillota</taxon>
        <taxon>Bacilli</taxon>
        <taxon>Bacillales</taxon>
        <taxon>Paenibacillaceae</taxon>
        <taxon>Paenibacillus</taxon>
    </lineage>
</organism>
<gene>
    <name evidence="1" type="ORF">BJP51_32160</name>
</gene>
<evidence type="ECO:0000313" key="2">
    <source>
        <dbReference type="Proteomes" id="UP000187465"/>
    </source>
</evidence>
<dbReference type="Proteomes" id="UP000187465">
    <property type="component" value="Unassembled WGS sequence"/>
</dbReference>
<dbReference type="AlphaFoldDB" id="A0A1R0WTV6"/>
<accession>A0A1R0WTV6</accession>